<reference evidence="1" key="1">
    <citation type="journal article" date="2023" name="Plant J.">
        <title>Genome sequences and population genomics provide insights into the demographic history, inbreeding, and mutation load of two 'living fossil' tree species of Dipteronia.</title>
        <authorList>
            <person name="Feng Y."/>
            <person name="Comes H.P."/>
            <person name="Chen J."/>
            <person name="Zhu S."/>
            <person name="Lu R."/>
            <person name="Zhang X."/>
            <person name="Li P."/>
            <person name="Qiu J."/>
            <person name="Olsen K.M."/>
            <person name="Qiu Y."/>
        </authorList>
    </citation>
    <scope>NUCLEOTIDE SEQUENCE</scope>
    <source>
        <strain evidence="1">KIB01</strain>
    </source>
</reference>
<accession>A0AAD9XAW6</accession>
<dbReference type="EMBL" id="JANJYI010000003">
    <property type="protein sequence ID" value="KAK2655922.1"/>
    <property type="molecule type" value="Genomic_DNA"/>
</dbReference>
<gene>
    <name evidence="1" type="ORF">Ddye_008974</name>
</gene>
<proteinExistence type="predicted"/>
<comment type="caution">
    <text evidence="1">The sequence shown here is derived from an EMBL/GenBank/DDBJ whole genome shotgun (WGS) entry which is preliminary data.</text>
</comment>
<dbReference type="Proteomes" id="UP001280121">
    <property type="component" value="Unassembled WGS sequence"/>
</dbReference>
<protein>
    <recommendedName>
        <fullName evidence="3">DUF4283 domain-containing protein</fullName>
    </recommendedName>
</protein>
<sequence length="272" mass="30904">MWQSPLECFYELILRDRTHRLKQQLCSTVMNVDEVARLCKALTVKVREVLNEPTGKGDTQEMRFNKVAFWIQILSVPLICKTAVIGRFLGNMIGEINESDTGKRGDCVGKYIRVRVVMDIDKPLCSILRVDVLGDDKETKMLLRYERLLEHYFSLIKVSQFHQRIEDNRYRNEGGRAGILRVTSGTKEVSESIRLISGGEQGNVNRGYPEQLAAVPSAGIFRNSRQIRNLADNMGAESAKRKGICQARKNVLAKKMDEERPIGFYGHPESAL</sequence>
<evidence type="ECO:0008006" key="3">
    <source>
        <dbReference type="Google" id="ProtNLM"/>
    </source>
</evidence>
<name>A0AAD9XAW6_9ROSI</name>
<organism evidence="1 2">
    <name type="scientific">Dipteronia dyeriana</name>
    <dbReference type="NCBI Taxonomy" id="168575"/>
    <lineage>
        <taxon>Eukaryota</taxon>
        <taxon>Viridiplantae</taxon>
        <taxon>Streptophyta</taxon>
        <taxon>Embryophyta</taxon>
        <taxon>Tracheophyta</taxon>
        <taxon>Spermatophyta</taxon>
        <taxon>Magnoliopsida</taxon>
        <taxon>eudicotyledons</taxon>
        <taxon>Gunneridae</taxon>
        <taxon>Pentapetalae</taxon>
        <taxon>rosids</taxon>
        <taxon>malvids</taxon>
        <taxon>Sapindales</taxon>
        <taxon>Sapindaceae</taxon>
        <taxon>Hippocastanoideae</taxon>
        <taxon>Acereae</taxon>
        <taxon>Dipteronia</taxon>
    </lineage>
</organism>
<dbReference type="AlphaFoldDB" id="A0AAD9XAW6"/>
<keyword evidence="2" id="KW-1185">Reference proteome</keyword>
<evidence type="ECO:0000313" key="2">
    <source>
        <dbReference type="Proteomes" id="UP001280121"/>
    </source>
</evidence>
<evidence type="ECO:0000313" key="1">
    <source>
        <dbReference type="EMBL" id="KAK2655922.1"/>
    </source>
</evidence>